<feature type="compositionally biased region" description="Basic and acidic residues" evidence="6">
    <location>
        <begin position="79"/>
        <end position="90"/>
    </location>
</feature>
<evidence type="ECO:0000256" key="5">
    <source>
        <dbReference type="ARBA" id="ARBA00022840"/>
    </source>
</evidence>
<reference evidence="8 9" key="1">
    <citation type="submission" date="2016-05" db="EMBL/GenBank/DDBJ databases">
        <title>Nuclear genome of Blastocystis sp. subtype 1 NandII.</title>
        <authorList>
            <person name="Gentekaki E."/>
            <person name="Curtis B."/>
            <person name="Stairs C."/>
            <person name="Eme L."/>
            <person name="Herman E."/>
            <person name="Klimes V."/>
            <person name="Arias M.C."/>
            <person name="Elias M."/>
            <person name="Hilliou F."/>
            <person name="Klute M."/>
            <person name="Malik S.-B."/>
            <person name="Pightling A."/>
            <person name="Rachubinski R."/>
            <person name="Salas D."/>
            <person name="Schlacht A."/>
            <person name="Suga H."/>
            <person name="Archibald J."/>
            <person name="Ball S.G."/>
            <person name="Clark G."/>
            <person name="Dacks J."/>
            <person name="Van Der Giezen M."/>
            <person name="Tsaousis A."/>
            <person name="Roger A."/>
        </authorList>
    </citation>
    <scope>NUCLEOTIDE SEQUENCE [LARGE SCALE GENOMIC DNA]</scope>
    <source>
        <strain evidence="9">ATCC 50177 / NandII</strain>
    </source>
</reference>
<dbReference type="SUPFAM" id="SSF56112">
    <property type="entry name" value="Protein kinase-like (PK-like)"/>
    <property type="match status" value="1"/>
</dbReference>
<dbReference type="FunFam" id="3.30.200.20:FF:000131">
    <property type="entry name" value="Dual specificity protein kinase TTK"/>
    <property type="match status" value="1"/>
</dbReference>
<accession>A0A196S7D3</accession>
<dbReference type="GO" id="GO:0098813">
    <property type="term" value="P:nuclear chromosome segregation"/>
    <property type="evidence" value="ECO:0007669"/>
    <property type="project" value="UniProtKB-ARBA"/>
</dbReference>
<dbReference type="InterPro" id="IPR008271">
    <property type="entry name" value="Ser/Thr_kinase_AS"/>
</dbReference>
<dbReference type="Pfam" id="PF00069">
    <property type="entry name" value="Pkinase"/>
    <property type="match status" value="1"/>
</dbReference>
<feature type="region of interest" description="Disordered" evidence="6">
    <location>
        <begin position="1"/>
        <end position="90"/>
    </location>
</feature>
<dbReference type="Gene3D" id="1.10.510.10">
    <property type="entry name" value="Transferase(Phosphotransferase) domain 1"/>
    <property type="match status" value="1"/>
</dbReference>
<evidence type="ECO:0000313" key="8">
    <source>
        <dbReference type="EMBL" id="OAO11894.1"/>
    </source>
</evidence>
<dbReference type="PANTHER" id="PTHR22974:SF21">
    <property type="entry name" value="DUAL SPECIFICITY PROTEIN KINASE TTK"/>
    <property type="match status" value="1"/>
</dbReference>
<dbReference type="Proteomes" id="UP000078348">
    <property type="component" value="Unassembled WGS sequence"/>
</dbReference>
<dbReference type="PANTHER" id="PTHR22974">
    <property type="entry name" value="MIXED LINEAGE PROTEIN KINASE"/>
    <property type="match status" value="1"/>
</dbReference>
<dbReference type="PROSITE" id="PS00108">
    <property type="entry name" value="PROTEIN_KINASE_ST"/>
    <property type="match status" value="1"/>
</dbReference>
<evidence type="ECO:0000259" key="7">
    <source>
        <dbReference type="PROSITE" id="PS50011"/>
    </source>
</evidence>
<organism evidence="8 9">
    <name type="scientific">Blastocystis sp. subtype 1 (strain ATCC 50177 / NandII)</name>
    <dbReference type="NCBI Taxonomy" id="478820"/>
    <lineage>
        <taxon>Eukaryota</taxon>
        <taxon>Sar</taxon>
        <taxon>Stramenopiles</taxon>
        <taxon>Bigyra</taxon>
        <taxon>Opalozoa</taxon>
        <taxon>Opalinata</taxon>
        <taxon>Blastocystidae</taxon>
        <taxon>Blastocystis</taxon>
    </lineage>
</organism>
<dbReference type="SMART" id="SM00220">
    <property type="entry name" value="S_TKc"/>
    <property type="match status" value="1"/>
</dbReference>
<feature type="region of interest" description="Disordered" evidence="6">
    <location>
        <begin position="105"/>
        <end position="128"/>
    </location>
</feature>
<evidence type="ECO:0000256" key="4">
    <source>
        <dbReference type="ARBA" id="ARBA00022777"/>
    </source>
</evidence>
<dbReference type="GO" id="GO:0005524">
    <property type="term" value="F:ATP binding"/>
    <property type="evidence" value="ECO:0007669"/>
    <property type="project" value="UniProtKB-KW"/>
</dbReference>
<keyword evidence="3" id="KW-0547">Nucleotide-binding</keyword>
<dbReference type="Gene3D" id="3.30.200.20">
    <property type="entry name" value="Phosphorylase Kinase, domain 1"/>
    <property type="match status" value="1"/>
</dbReference>
<proteinExistence type="predicted"/>
<dbReference type="InterPro" id="IPR011009">
    <property type="entry name" value="Kinase-like_dom_sf"/>
</dbReference>
<dbReference type="PROSITE" id="PS50011">
    <property type="entry name" value="PROTEIN_KINASE_DOM"/>
    <property type="match status" value="1"/>
</dbReference>
<keyword evidence="5" id="KW-0067">ATP-binding</keyword>
<dbReference type="STRING" id="478820.A0A196S7D3"/>
<dbReference type="CDD" id="cd14131">
    <property type="entry name" value="PKc_Mps1"/>
    <property type="match status" value="1"/>
</dbReference>
<dbReference type="GO" id="GO:0000776">
    <property type="term" value="C:kinetochore"/>
    <property type="evidence" value="ECO:0007669"/>
    <property type="project" value="TreeGrafter"/>
</dbReference>
<dbReference type="InterPro" id="IPR000719">
    <property type="entry name" value="Prot_kinase_dom"/>
</dbReference>
<dbReference type="GO" id="GO:0004712">
    <property type="term" value="F:protein serine/threonine/tyrosine kinase activity"/>
    <property type="evidence" value="ECO:0007669"/>
    <property type="project" value="TreeGrafter"/>
</dbReference>
<evidence type="ECO:0000313" key="9">
    <source>
        <dbReference type="Proteomes" id="UP000078348"/>
    </source>
</evidence>
<gene>
    <name evidence="8" type="ORF">AV274_6444</name>
</gene>
<feature type="compositionally biased region" description="Polar residues" evidence="6">
    <location>
        <begin position="13"/>
        <end position="23"/>
    </location>
</feature>
<dbReference type="GO" id="GO:0004674">
    <property type="term" value="F:protein serine/threonine kinase activity"/>
    <property type="evidence" value="ECO:0007669"/>
    <property type="project" value="UniProtKB-KW"/>
</dbReference>
<evidence type="ECO:0000256" key="6">
    <source>
        <dbReference type="SAM" id="MobiDB-lite"/>
    </source>
</evidence>
<dbReference type="InterPro" id="IPR027084">
    <property type="entry name" value="Mps1_cat"/>
</dbReference>
<dbReference type="GO" id="GO:0033316">
    <property type="term" value="P:meiotic spindle assembly checkpoint signaling"/>
    <property type="evidence" value="ECO:0007669"/>
    <property type="project" value="TreeGrafter"/>
</dbReference>
<evidence type="ECO:0000256" key="3">
    <source>
        <dbReference type="ARBA" id="ARBA00022741"/>
    </source>
</evidence>
<dbReference type="OrthoDB" id="20524at2759"/>
<dbReference type="GO" id="GO:0005634">
    <property type="term" value="C:nucleus"/>
    <property type="evidence" value="ECO:0007669"/>
    <property type="project" value="TreeGrafter"/>
</dbReference>
<name>A0A196S7D3_BLAHN</name>
<dbReference type="EMBL" id="LXWW01000576">
    <property type="protein sequence ID" value="OAO11894.1"/>
    <property type="molecule type" value="Genomic_DNA"/>
</dbReference>
<feature type="domain" description="Protein kinase" evidence="7">
    <location>
        <begin position="145"/>
        <end position="415"/>
    </location>
</feature>
<evidence type="ECO:0000256" key="2">
    <source>
        <dbReference type="ARBA" id="ARBA00022679"/>
    </source>
</evidence>
<dbReference type="GO" id="GO:0034501">
    <property type="term" value="P:protein localization to kinetochore"/>
    <property type="evidence" value="ECO:0007669"/>
    <property type="project" value="TreeGrafter"/>
</dbReference>
<sequence length="472" mass="52789">MDGADSYRPPSTPSRLSVRSSLQLPKRIIKTEADMGRGVSQRPLEEGRRTMTPGPYSSSDPSRTEKKDISSVRFSRKRLSPDSVHHEEDRCSFLPDSLQFMSSRNSIRKEDSGSKNSSIAPTVVAPSDGENRRSFETVHINEKPYIILNRVGKGGSCEVFKVLNEKNDVLALKRVNLKGISRSQLQDYINEVKLLRHLQGKPGIIVLVDYEINTQDKLLNILMEYGETDLRSFLESQNKNKAVNMNLIRLLWEQMLHSVNTIHQAKIIHSDLKPANFLFVKGSLKLIDFGIARSVPTDATSVLRDSQVGTLNYISPEALKDVGDGKGGKGIRIRSSCDVWSLGCILYQMVYGKSPFQHLPITKKLEAITNEAYPIDFPKLDNPWLMDVMKSCLQRNPSKRPSIGGAGGLLQHPFLQPQGERAMQLFQAATLGNENMQDIVRQILESSSDEVWNRPDCVDSLCKAGHCIIGDS</sequence>
<keyword evidence="9" id="KW-1185">Reference proteome</keyword>
<dbReference type="FunFam" id="1.10.510.10:FF:000224">
    <property type="entry name" value="serine/threonine-protein kinase mph1 isoform X1"/>
    <property type="match status" value="1"/>
</dbReference>
<keyword evidence="1" id="KW-0723">Serine/threonine-protein kinase</keyword>
<evidence type="ECO:0000256" key="1">
    <source>
        <dbReference type="ARBA" id="ARBA00022527"/>
    </source>
</evidence>
<dbReference type="AlphaFoldDB" id="A0A196S7D3"/>
<keyword evidence="4 8" id="KW-0418">Kinase</keyword>
<keyword evidence="2" id="KW-0808">Transferase</keyword>
<protein>
    <submittedName>
        <fullName evidence="8">Spindle checkpoint protein kinase MPS1</fullName>
    </submittedName>
</protein>
<dbReference type="GO" id="GO:0007094">
    <property type="term" value="P:mitotic spindle assembly checkpoint signaling"/>
    <property type="evidence" value="ECO:0007669"/>
    <property type="project" value="TreeGrafter"/>
</dbReference>
<comment type="caution">
    <text evidence="8">The sequence shown here is derived from an EMBL/GenBank/DDBJ whole genome shotgun (WGS) entry which is preliminary data.</text>
</comment>